<dbReference type="EMBL" id="QHKI01000005">
    <property type="protein sequence ID" value="RSM87931.1"/>
    <property type="molecule type" value="Genomic_DNA"/>
</dbReference>
<evidence type="ECO:0000313" key="1">
    <source>
        <dbReference type="EMBL" id="RSM87931.1"/>
    </source>
</evidence>
<organism evidence="1 2">
    <name type="scientific">Kibdelosporangium aridum</name>
    <dbReference type="NCBI Taxonomy" id="2030"/>
    <lineage>
        <taxon>Bacteria</taxon>
        <taxon>Bacillati</taxon>
        <taxon>Actinomycetota</taxon>
        <taxon>Actinomycetes</taxon>
        <taxon>Pseudonocardiales</taxon>
        <taxon>Pseudonocardiaceae</taxon>
        <taxon>Kibdelosporangium</taxon>
    </lineage>
</organism>
<evidence type="ECO:0000313" key="2">
    <source>
        <dbReference type="Proteomes" id="UP000287547"/>
    </source>
</evidence>
<sequence>MHCSRTGAARREPGMAVDVCPKVLIRRPRADVAAFMFDPANDLRWTGGITASTPAQPGPLVTGATVERRARFLGRSFTYGYVVTKHEPDRLVELRVERPFPMTVRYELADAEDGTEVAIHATGQPGWFFRWATPLMARQVHRNIAADLERLRACLES</sequence>
<gene>
    <name evidence="1" type="ORF">DMH04_09420</name>
</gene>
<dbReference type="Pfam" id="PF10604">
    <property type="entry name" value="Polyketide_cyc2"/>
    <property type="match status" value="1"/>
</dbReference>
<dbReference type="AlphaFoldDB" id="A0A428ZIX5"/>
<name>A0A428ZIX5_KIBAR</name>
<dbReference type="OrthoDB" id="2898773at2"/>
<dbReference type="Gene3D" id="3.30.530.20">
    <property type="match status" value="1"/>
</dbReference>
<evidence type="ECO:0008006" key="3">
    <source>
        <dbReference type="Google" id="ProtNLM"/>
    </source>
</evidence>
<dbReference type="Proteomes" id="UP000287547">
    <property type="component" value="Unassembled WGS sequence"/>
</dbReference>
<dbReference type="InterPro" id="IPR023393">
    <property type="entry name" value="START-like_dom_sf"/>
</dbReference>
<proteinExistence type="predicted"/>
<dbReference type="InterPro" id="IPR019587">
    <property type="entry name" value="Polyketide_cyclase/dehydratase"/>
</dbReference>
<comment type="caution">
    <text evidence="1">The sequence shown here is derived from an EMBL/GenBank/DDBJ whole genome shotgun (WGS) entry which is preliminary data.</text>
</comment>
<dbReference type="SUPFAM" id="SSF55961">
    <property type="entry name" value="Bet v1-like"/>
    <property type="match status" value="1"/>
</dbReference>
<protein>
    <recommendedName>
        <fullName evidence="3">SRPBCC family protein</fullName>
    </recommendedName>
</protein>
<reference evidence="1 2" key="1">
    <citation type="submission" date="2018-05" db="EMBL/GenBank/DDBJ databases">
        <title>Evolution of GPA BGCs.</title>
        <authorList>
            <person name="Waglechner N."/>
            <person name="Wright G.D."/>
        </authorList>
    </citation>
    <scope>NUCLEOTIDE SEQUENCE [LARGE SCALE GENOMIC DNA]</scope>
    <source>
        <strain evidence="1 2">A82846</strain>
    </source>
</reference>
<accession>A0A428ZIX5</accession>